<proteinExistence type="inferred from homology"/>
<dbReference type="InterPro" id="IPR035984">
    <property type="entry name" value="Acyl-CoA-binding_sf"/>
</dbReference>
<organism evidence="6 7">
    <name type="scientific">Vanilla planifolia</name>
    <name type="common">Vanilla</name>
    <dbReference type="NCBI Taxonomy" id="51239"/>
    <lineage>
        <taxon>Eukaryota</taxon>
        <taxon>Viridiplantae</taxon>
        <taxon>Streptophyta</taxon>
        <taxon>Embryophyta</taxon>
        <taxon>Tracheophyta</taxon>
        <taxon>Spermatophyta</taxon>
        <taxon>Magnoliopsida</taxon>
        <taxon>Liliopsida</taxon>
        <taxon>Asparagales</taxon>
        <taxon>Orchidaceae</taxon>
        <taxon>Vanilloideae</taxon>
        <taxon>Vanilleae</taxon>
        <taxon>Vanilla</taxon>
    </lineage>
</organism>
<gene>
    <name evidence="6" type="ORF">HPP92_025929</name>
</gene>
<evidence type="ECO:0000256" key="1">
    <source>
        <dbReference type="ARBA" id="ARBA00005567"/>
    </source>
</evidence>
<evidence type="ECO:0000256" key="2">
    <source>
        <dbReference type="ARBA" id="ARBA00023121"/>
    </source>
</evidence>
<evidence type="ECO:0000313" key="6">
    <source>
        <dbReference type="EMBL" id="KAG0453265.1"/>
    </source>
</evidence>
<keyword evidence="4" id="KW-0472">Membrane</keyword>
<dbReference type="InterPro" id="IPR014352">
    <property type="entry name" value="FERM/acyl-CoA-bd_prot_sf"/>
</dbReference>
<keyword evidence="4" id="KW-0812">Transmembrane</keyword>
<comment type="caution">
    <text evidence="6">The sequence shown here is derived from an EMBL/GenBank/DDBJ whole genome shotgun (WGS) entry which is preliminary data.</text>
</comment>
<feature type="transmembrane region" description="Helical" evidence="4">
    <location>
        <begin position="9"/>
        <end position="28"/>
    </location>
</feature>
<feature type="compositionally biased region" description="Low complexity" evidence="3">
    <location>
        <begin position="40"/>
        <end position="53"/>
    </location>
</feature>
<sequence>MELEFYQELLLSAVFSIILAFLIGKIAVIGSGDGDQEGDASISSDLASAAASGEKSEGSVVEPTQDVGHLREGSAVEEVKAEENVRCRDAETDHPLSIAEGDGDGDEGSLLCGEDGWEGIERSELENLFGLASAFVGGPRGAVALGRLSSDLQMELYGLHKVATEGPCYSSQPLPLNFSARARWQAWQKLGNMAPDVAMERYISLLSKNIPGWKDENSGDDIKPNEDIHFPEAGVSDSDGLATDLSLQSQLCSREEGENLNGADIKIGSINEGSKILEAGLANTFLLSLLSPTRGAFFITFCNKANKQERARVNMLTKIT</sequence>
<dbReference type="InterPro" id="IPR000582">
    <property type="entry name" value="Acyl-CoA-binding_protein"/>
</dbReference>
<evidence type="ECO:0000256" key="3">
    <source>
        <dbReference type="SAM" id="MobiDB-lite"/>
    </source>
</evidence>
<keyword evidence="4" id="KW-1133">Transmembrane helix</keyword>
<dbReference type="AlphaFoldDB" id="A0A835U9T3"/>
<dbReference type="SUPFAM" id="SSF47027">
    <property type="entry name" value="Acyl-CoA binding protein"/>
    <property type="match status" value="1"/>
</dbReference>
<reference evidence="6 7" key="1">
    <citation type="journal article" date="2020" name="Nat. Food">
        <title>A phased Vanilla planifolia genome enables genetic improvement of flavour and production.</title>
        <authorList>
            <person name="Hasing T."/>
            <person name="Tang H."/>
            <person name="Brym M."/>
            <person name="Khazi F."/>
            <person name="Huang T."/>
            <person name="Chambers A.H."/>
        </authorList>
    </citation>
    <scope>NUCLEOTIDE SEQUENCE [LARGE SCALE GENOMIC DNA]</scope>
    <source>
        <tissue evidence="6">Leaf</tissue>
    </source>
</reference>
<keyword evidence="2" id="KW-0446">Lipid-binding</keyword>
<dbReference type="Gene3D" id="1.20.80.10">
    <property type="match status" value="1"/>
</dbReference>
<feature type="domain" description="ACB" evidence="5">
    <location>
        <begin position="125"/>
        <end position="215"/>
    </location>
</feature>
<dbReference type="GO" id="GO:0006631">
    <property type="term" value="P:fatty acid metabolic process"/>
    <property type="evidence" value="ECO:0007669"/>
    <property type="project" value="TreeGrafter"/>
</dbReference>
<dbReference type="GO" id="GO:0000062">
    <property type="term" value="F:fatty-acyl-CoA binding"/>
    <property type="evidence" value="ECO:0007669"/>
    <property type="project" value="InterPro"/>
</dbReference>
<name>A0A835U9T3_VANPL</name>
<evidence type="ECO:0000313" key="7">
    <source>
        <dbReference type="Proteomes" id="UP000636800"/>
    </source>
</evidence>
<dbReference type="OrthoDB" id="682511at2759"/>
<evidence type="ECO:0000256" key="4">
    <source>
        <dbReference type="SAM" id="Phobius"/>
    </source>
</evidence>
<comment type="similarity">
    <text evidence="1">Belongs to the ACBP family.</text>
</comment>
<keyword evidence="7" id="KW-1185">Reference proteome</keyword>
<dbReference type="EMBL" id="JADCNL010000014">
    <property type="protein sequence ID" value="KAG0453265.1"/>
    <property type="molecule type" value="Genomic_DNA"/>
</dbReference>
<dbReference type="Proteomes" id="UP000636800">
    <property type="component" value="Unassembled WGS sequence"/>
</dbReference>
<dbReference type="Pfam" id="PF00887">
    <property type="entry name" value="ACBP"/>
    <property type="match status" value="1"/>
</dbReference>
<evidence type="ECO:0000259" key="5">
    <source>
        <dbReference type="PROSITE" id="PS51228"/>
    </source>
</evidence>
<dbReference type="PROSITE" id="PS51228">
    <property type="entry name" value="ACB_2"/>
    <property type="match status" value="1"/>
</dbReference>
<dbReference type="PANTHER" id="PTHR23310:SF105">
    <property type="entry name" value="ACYL-COA-BINDING DOMAIN-CONTAINING PROTEIN 5"/>
    <property type="match status" value="1"/>
</dbReference>
<dbReference type="PANTHER" id="PTHR23310">
    <property type="entry name" value="ACYL-COA-BINDING PROTEIN, ACBP"/>
    <property type="match status" value="1"/>
</dbReference>
<protein>
    <recommendedName>
        <fullName evidence="5">ACB domain-containing protein</fullName>
    </recommendedName>
</protein>
<feature type="region of interest" description="Disordered" evidence="3">
    <location>
        <begin position="37"/>
        <end position="71"/>
    </location>
</feature>
<accession>A0A835U9T3</accession>
<feature type="region of interest" description="Disordered" evidence="3">
    <location>
        <begin position="87"/>
        <end position="108"/>
    </location>
</feature>